<dbReference type="PANTHER" id="PTHR11247">
    <property type="entry name" value="PALMITOYL-PROTEIN THIOESTERASE/DOLICHYLDIPHOSPHATASE 1"/>
    <property type="match status" value="1"/>
</dbReference>
<dbReference type="InterPro" id="IPR002472">
    <property type="entry name" value="Palm_thioest"/>
</dbReference>
<comment type="similarity">
    <text evidence="1">Belongs to the palmitoyl-protein thioesterase family.</text>
</comment>
<comment type="caution">
    <text evidence="9">The sequence shown here is derived from an EMBL/GenBank/DDBJ whole genome shotgun (WGS) entry which is preliminary data.</text>
</comment>
<protein>
    <recommendedName>
        <fullName evidence="3">Palmitoyl-protein thioesterase 1</fullName>
        <ecNumber evidence="2">3.1.2.22</ecNumber>
    </recommendedName>
    <alternativeName>
        <fullName evidence="8">Palmitoyl-protein hydrolase 1</fullName>
    </alternativeName>
</protein>
<dbReference type="Pfam" id="PF02089">
    <property type="entry name" value="Palm_thioest"/>
    <property type="match status" value="1"/>
</dbReference>
<dbReference type="Proteomes" id="UP000769528">
    <property type="component" value="Unassembled WGS sequence"/>
</dbReference>
<dbReference type="PANTHER" id="PTHR11247:SF8">
    <property type="entry name" value="PALMITOYL-PROTEIN THIOESTERASE 1"/>
    <property type="match status" value="1"/>
</dbReference>
<dbReference type="OrthoDB" id="10263094at2759"/>
<accession>A0A9P8TH75</accession>
<evidence type="ECO:0000256" key="8">
    <source>
        <dbReference type="ARBA" id="ARBA00031934"/>
    </source>
</evidence>
<keyword evidence="7" id="KW-0325">Glycoprotein</keyword>
<proteinExistence type="inferred from homology"/>
<gene>
    <name evidence="9" type="ORF">WICMUC_001547</name>
</gene>
<dbReference type="FunFam" id="3.40.50.1820:FF:000107">
    <property type="entry name" value="Palmitoyl-protein thioesterase 1"/>
    <property type="match status" value="1"/>
</dbReference>
<reference evidence="9" key="1">
    <citation type="journal article" date="2021" name="Open Biol.">
        <title>Shared evolutionary footprints suggest mitochondrial oxidative damage underlies multiple complex I losses in fungi.</title>
        <authorList>
            <person name="Schikora-Tamarit M.A."/>
            <person name="Marcet-Houben M."/>
            <person name="Nosek J."/>
            <person name="Gabaldon T."/>
        </authorList>
    </citation>
    <scope>NUCLEOTIDE SEQUENCE</scope>
    <source>
        <strain evidence="9">CBS6341</strain>
    </source>
</reference>
<evidence type="ECO:0000313" key="10">
    <source>
        <dbReference type="Proteomes" id="UP000769528"/>
    </source>
</evidence>
<sequence length="300" mass="35005">MHVGKFVLNLLSTFNVLKKIAVVPDERPVVFWHGMGDSYNSSAMQRVFDMVYELKPNIFIHSIYLDGNNLNDQKKSLIGDVNQQIDLVCNQLTNITELENGFDMIGFSQGGLFARAAIEKCGLKVHNLITFGSPHSGVYDLPKCSQNDWACENRNKFLKKQVWNERVQGSIISAQYFRDPLDYDNYLEHSKFLSHINNEVERNYTYSENLSRIEKLILIQFDKDETLIPKDSAWFYDSDKISRLSIPFNESRFYENDCVGLKKLYDENRIEYLNIDEGHMRINDEFFKNIINNYVGQNFK</sequence>
<dbReference type="EMBL" id="JAEUBF010000443">
    <property type="protein sequence ID" value="KAH3678530.1"/>
    <property type="molecule type" value="Genomic_DNA"/>
</dbReference>
<dbReference type="GO" id="GO:0008474">
    <property type="term" value="F:palmitoyl-(protein) hydrolase activity"/>
    <property type="evidence" value="ECO:0007669"/>
    <property type="project" value="UniProtKB-EC"/>
</dbReference>
<keyword evidence="5" id="KW-0378">Hydrolase</keyword>
<keyword evidence="4" id="KW-0732">Signal</keyword>
<name>A0A9P8TH75_9ASCO</name>
<evidence type="ECO:0000256" key="2">
    <source>
        <dbReference type="ARBA" id="ARBA00012423"/>
    </source>
</evidence>
<dbReference type="InterPro" id="IPR029058">
    <property type="entry name" value="AB_hydrolase_fold"/>
</dbReference>
<evidence type="ECO:0000256" key="1">
    <source>
        <dbReference type="ARBA" id="ARBA00010758"/>
    </source>
</evidence>
<dbReference type="PRINTS" id="PR00414">
    <property type="entry name" value="PPTHIESTRASE"/>
</dbReference>
<dbReference type="Gene3D" id="3.40.50.1820">
    <property type="entry name" value="alpha/beta hydrolase"/>
    <property type="match status" value="1"/>
</dbReference>
<dbReference type="EC" id="3.1.2.22" evidence="2"/>
<keyword evidence="6" id="KW-1015">Disulfide bond</keyword>
<evidence type="ECO:0000256" key="6">
    <source>
        <dbReference type="ARBA" id="ARBA00023157"/>
    </source>
</evidence>
<keyword evidence="10" id="KW-1185">Reference proteome</keyword>
<evidence type="ECO:0000256" key="7">
    <source>
        <dbReference type="ARBA" id="ARBA00023180"/>
    </source>
</evidence>
<dbReference type="SUPFAM" id="SSF53474">
    <property type="entry name" value="alpha/beta-Hydrolases"/>
    <property type="match status" value="1"/>
</dbReference>
<evidence type="ECO:0000313" key="9">
    <source>
        <dbReference type="EMBL" id="KAH3678530.1"/>
    </source>
</evidence>
<dbReference type="AlphaFoldDB" id="A0A9P8TH75"/>
<evidence type="ECO:0000256" key="5">
    <source>
        <dbReference type="ARBA" id="ARBA00022801"/>
    </source>
</evidence>
<evidence type="ECO:0000256" key="4">
    <source>
        <dbReference type="ARBA" id="ARBA00022729"/>
    </source>
</evidence>
<reference evidence="9" key="2">
    <citation type="submission" date="2021-01" db="EMBL/GenBank/DDBJ databases">
        <authorList>
            <person name="Schikora-Tamarit M.A."/>
        </authorList>
    </citation>
    <scope>NUCLEOTIDE SEQUENCE</scope>
    <source>
        <strain evidence="9">CBS6341</strain>
    </source>
</reference>
<organism evidence="9 10">
    <name type="scientific">Wickerhamomyces mucosus</name>
    <dbReference type="NCBI Taxonomy" id="1378264"/>
    <lineage>
        <taxon>Eukaryota</taxon>
        <taxon>Fungi</taxon>
        <taxon>Dikarya</taxon>
        <taxon>Ascomycota</taxon>
        <taxon>Saccharomycotina</taxon>
        <taxon>Saccharomycetes</taxon>
        <taxon>Phaffomycetales</taxon>
        <taxon>Wickerhamomycetaceae</taxon>
        <taxon>Wickerhamomyces</taxon>
    </lineage>
</organism>
<evidence type="ECO:0000256" key="3">
    <source>
        <dbReference type="ARBA" id="ARBA00014212"/>
    </source>
</evidence>